<dbReference type="EMBL" id="JACXVP010000003">
    <property type="protein sequence ID" value="KAG5615515.1"/>
    <property type="molecule type" value="Genomic_DNA"/>
</dbReference>
<reference evidence="1 2" key="1">
    <citation type="submission" date="2020-09" db="EMBL/GenBank/DDBJ databases">
        <title>De no assembly of potato wild relative species, Solanum commersonii.</title>
        <authorList>
            <person name="Cho K."/>
        </authorList>
    </citation>
    <scope>NUCLEOTIDE SEQUENCE [LARGE SCALE GENOMIC DNA]</scope>
    <source>
        <strain evidence="1">LZ3.2</strain>
        <tissue evidence="1">Leaf</tissue>
    </source>
</reference>
<organism evidence="1 2">
    <name type="scientific">Solanum commersonii</name>
    <name type="common">Commerson's wild potato</name>
    <name type="synonym">Commerson's nightshade</name>
    <dbReference type="NCBI Taxonomy" id="4109"/>
    <lineage>
        <taxon>Eukaryota</taxon>
        <taxon>Viridiplantae</taxon>
        <taxon>Streptophyta</taxon>
        <taxon>Embryophyta</taxon>
        <taxon>Tracheophyta</taxon>
        <taxon>Spermatophyta</taxon>
        <taxon>Magnoliopsida</taxon>
        <taxon>eudicotyledons</taxon>
        <taxon>Gunneridae</taxon>
        <taxon>Pentapetalae</taxon>
        <taxon>asterids</taxon>
        <taxon>lamiids</taxon>
        <taxon>Solanales</taxon>
        <taxon>Solanaceae</taxon>
        <taxon>Solanoideae</taxon>
        <taxon>Solaneae</taxon>
        <taxon>Solanum</taxon>
    </lineage>
</organism>
<evidence type="ECO:0000313" key="1">
    <source>
        <dbReference type="EMBL" id="KAG5615515.1"/>
    </source>
</evidence>
<protein>
    <submittedName>
        <fullName evidence="1">Uncharacterized protein</fullName>
    </submittedName>
</protein>
<gene>
    <name evidence="1" type="ORF">H5410_015339</name>
</gene>
<dbReference type="AlphaFoldDB" id="A0A9J5ZTU0"/>
<accession>A0A9J5ZTU0</accession>
<sequence length="113" mass="12411">MSTQYLAKLDSAIHRHSFLVLFSPFCSVLHLSVHASGASNSATQDEIMNAHNKTQFTYAKIICVLKDSNCDTPLPKILMLAILATCASSSSTKVSKFPHVKNDSIITHKYESI</sequence>
<dbReference type="Proteomes" id="UP000824120">
    <property type="component" value="Chromosome 3"/>
</dbReference>
<proteinExistence type="predicted"/>
<comment type="caution">
    <text evidence="1">The sequence shown here is derived from an EMBL/GenBank/DDBJ whole genome shotgun (WGS) entry which is preliminary data.</text>
</comment>
<keyword evidence="2" id="KW-1185">Reference proteome</keyword>
<evidence type="ECO:0000313" key="2">
    <source>
        <dbReference type="Proteomes" id="UP000824120"/>
    </source>
</evidence>
<name>A0A9J5ZTU0_SOLCO</name>